<gene>
    <name evidence="3" type="ORF">FTJAE_12026</name>
</gene>
<feature type="compositionally biased region" description="Polar residues" evidence="1">
    <location>
        <begin position="274"/>
        <end position="293"/>
    </location>
</feature>
<feature type="signal peptide" evidence="2">
    <location>
        <begin position="1"/>
        <end position="18"/>
    </location>
</feature>
<sequence>MQSRIALVSLALAGFAACGPCKPSSRATVSSHPINSSVATIDVSDSSTDSQTNINSLTITLSADTTEVPSSTLPHSSTTTQEEDIIITNAISGGSFASRDPNSPSGLTNFGATGNAEFHQGGCYRVDGSLDDGCAALSANGDVTKRSFFGSFASIFQTVRSVPRKKYTIQFFYLIRSAGSQGCVASAAFGNAEFYSQPASSSGPSWARVLRQVEAFSDLPTFAISLTCSGGGTSSILVDSIFISDQVTPETIDNFHLDLGGSPPIDPVDTTTTAIRAQESPTLTTSQSDSTSIDGLESTSAATSISTTSPEAASSAITEAQSSESTRSDSEIASATSESSEIITSSTEPTSGGNTDTTAISASSTSLAAEETSVAKTTSSTSVEVDSTSQSATTAEPSPTTGSECKQTCEMINDYYAHLDDFGCDLNGVFTNSAAIYTLPGEEVGAPQTHSYSSNGECAEICKTLPGCLSAGFQTLSGKCFFSNTLVTRDEIRDGRDSQMVHWFGMECFTCSCSSGGTSTSAIPATTLVPEPTSFTTTTKATQPTGVCHNNRGQECEINPSSVENNPYVCIGGGVFLGEAWTVPRSMYPIQENGEQCAAICDTLENCESSGYFGMENHCLFTTTKITESDFAEPDPNYDDFGLDPKNSVWSHRSCYTCPTCVISNAPLPKSPTCNYKPGDSCTRVSADGVLCNYSGMLPGTFGALGSYPDQSSSGKCAAICRKMKDCMGSGYRNGQCMFTSTTLTPGDFLDRHNYDLVWDDPSCFECPGCLT</sequence>
<evidence type="ECO:0000256" key="1">
    <source>
        <dbReference type="SAM" id="MobiDB-lite"/>
    </source>
</evidence>
<feature type="compositionally biased region" description="Polar residues" evidence="1">
    <location>
        <begin position="392"/>
        <end position="404"/>
    </location>
</feature>
<evidence type="ECO:0000313" key="3">
    <source>
        <dbReference type="EMBL" id="KAF5619143.1"/>
    </source>
</evidence>
<keyword evidence="2" id="KW-0732">Signal</keyword>
<dbReference type="PROSITE" id="PS51257">
    <property type="entry name" value="PROKAR_LIPOPROTEIN"/>
    <property type="match status" value="1"/>
</dbReference>
<evidence type="ECO:0000256" key="2">
    <source>
        <dbReference type="SAM" id="SignalP"/>
    </source>
</evidence>
<proteinExistence type="predicted"/>
<comment type="caution">
    <text evidence="3">The sequence shown here is derived from an EMBL/GenBank/DDBJ whole genome shotgun (WGS) entry which is preliminary data.</text>
</comment>
<dbReference type="Proteomes" id="UP000530670">
    <property type="component" value="Unassembled WGS sequence"/>
</dbReference>
<keyword evidence="4" id="KW-1185">Reference proteome</keyword>
<dbReference type="RefSeq" id="XP_037200907.1">
    <property type="nucleotide sequence ID" value="XM_037345032.1"/>
</dbReference>
<dbReference type="AlphaFoldDB" id="A0A8H5VE84"/>
<feature type="compositionally biased region" description="Low complexity" evidence="1">
    <location>
        <begin position="331"/>
        <end position="391"/>
    </location>
</feature>
<dbReference type="OrthoDB" id="5086246at2759"/>
<protein>
    <recommendedName>
        <fullName evidence="5">Apple domain-containing protein</fullName>
    </recommendedName>
</protein>
<evidence type="ECO:0000313" key="4">
    <source>
        <dbReference type="Proteomes" id="UP000530670"/>
    </source>
</evidence>
<feature type="chain" id="PRO_5034656254" description="Apple domain-containing protein" evidence="2">
    <location>
        <begin position="19"/>
        <end position="772"/>
    </location>
</feature>
<dbReference type="GeneID" id="59297302"/>
<evidence type="ECO:0008006" key="5">
    <source>
        <dbReference type="Google" id="ProtNLM"/>
    </source>
</evidence>
<reference evidence="3 4" key="1">
    <citation type="submission" date="2020-05" db="EMBL/GenBank/DDBJ databases">
        <title>Identification and distribution of gene clusters putatively required for synthesis of sphingolipid metabolism inhibitors in phylogenetically diverse species of the filamentous fungus Fusarium.</title>
        <authorList>
            <person name="Kim H.-S."/>
            <person name="Busman M."/>
            <person name="Brown D.W."/>
            <person name="Divon H."/>
            <person name="Uhlig S."/>
            <person name="Proctor R.H."/>
        </authorList>
    </citation>
    <scope>NUCLEOTIDE SEQUENCE [LARGE SCALE GENOMIC DNA]</scope>
    <source>
        <strain evidence="3 4">NRRL 66243</strain>
    </source>
</reference>
<feature type="region of interest" description="Disordered" evidence="1">
    <location>
        <begin position="274"/>
        <end position="404"/>
    </location>
</feature>
<dbReference type="EMBL" id="JAAQRI010000313">
    <property type="protein sequence ID" value="KAF5619143.1"/>
    <property type="molecule type" value="Genomic_DNA"/>
</dbReference>
<accession>A0A8H5VE84</accession>
<name>A0A8H5VE84_9HYPO</name>
<feature type="compositionally biased region" description="Low complexity" evidence="1">
    <location>
        <begin position="297"/>
        <end position="320"/>
    </location>
</feature>
<organism evidence="3 4">
    <name type="scientific">Fusarium tjaetaba</name>
    <dbReference type="NCBI Taxonomy" id="1567544"/>
    <lineage>
        <taxon>Eukaryota</taxon>
        <taxon>Fungi</taxon>
        <taxon>Dikarya</taxon>
        <taxon>Ascomycota</taxon>
        <taxon>Pezizomycotina</taxon>
        <taxon>Sordariomycetes</taxon>
        <taxon>Hypocreomycetidae</taxon>
        <taxon>Hypocreales</taxon>
        <taxon>Nectriaceae</taxon>
        <taxon>Fusarium</taxon>
        <taxon>Fusarium fujikuroi species complex</taxon>
    </lineage>
</organism>